<evidence type="ECO:0000313" key="7">
    <source>
        <dbReference type="Proteomes" id="UP001515500"/>
    </source>
</evidence>
<evidence type="ECO:0000256" key="1">
    <source>
        <dbReference type="ARBA" id="ARBA00004370"/>
    </source>
</evidence>
<dbReference type="Proteomes" id="UP001515500">
    <property type="component" value="Chromosome 7"/>
</dbReference>
<accession>A0AB40BM82</accession>
<feature type="coiled-coil region" evidence="6">
    <location>
        <begin position="273"/>
        <end position="307"/>
    </location>
</feature>
<evidence type="ECO:0000313" key="8">
    <source>
        <dbReference type="RefSeq" id="XP_039128513.1"/>
    </source>
</evidence>
<protein>
    <submittedName>
        <fullName evidence="8">Uncharacterized protein LOC120264754</fullName>
    </submittedName>
</protein>
<dbReference type="GeneID" id="120264754"/>
<keyword evidence="6" id="KW-0175">Coiled coil</keyword>
<dbReference type="Pfam" id="PF05055">
    <property type="entry name" value="DUF677"/>
    <property type="match status" value="1"/>
</dbReference>
<dbReference type="AlphaFoldDB" id="A0AB40BM82"/>
<evidence type="ECO:0000256" key="3">
    <source>
        <dbReference type="ARBA" id="ARBA00022692"/>
    </source>
</evidence>
<keyword evidence="7" id="KW-1185">Reference proteome</keyword>
<comment type="subcellular location">
    <subcellularLocation>
        <location evidence="1">Membrane</location>
    </subcellularLocation>
</comment>
<comment type="similarity">
    <text evidence="2">Belongs to the UPF0496 family.</text>
</comment>
<proteinExistence type="inferred from homology"/>
<reference evidence="8" key="1">
    <citation type="submission" date="2025-08" db="UniProtKB">
        <authorList>
            <consortium name="RefSeq"/>
        </authorList>
    </citation>
    <scope>IDENTIFICATION</scope>
</reference>
<evidence type="ECO:0000256" key="4">
    <source>
        <dbReference type="ARBA" id="ARBA00022989"/>
    </source>
</evidence>
<organism evidence="7 8">
    <name type="scientific">Dioscorea cayennensis subsp. rotundata</name>
    <name type="common">White Guinea yam</name>
    <name type="synonym">Dioscorea rotundata</name>
    <dbReference type="NCBI Taxonomy" id="55577"/>
    <lineage>
        <taxon>Eukaryota</taxon>
        <taxon>Viridiplantae</taxon>
        <taxon>Streptophyta</taxon>
        <taxon>Embryophyta</taxon>
        <taxon>Tracheophyta</taxon>
        <taxon>Spermatophyta</taxon>
        <taxon>Magnoliopsida</taxon>
        <taxon>Liliopsida</taxon>
        <taxon>Dioscoreales</taxon>
        <taxon>Dioscoreaceae</taxon>
        <taxon>Dioscorea</taxon>
    </lineage>
</organism>
<evidence type="ECO:0000256" key="5">
    <source>
        <dbReference type="ARBA" id="ARBA00023136"/>
    </source>
</evidence>
<keyword evidence="3" id="KW-0812">Transmembrane</keyword>
<dbReference type="InterPro" id="IPR007749">
    <property type="entry name" value="DUF677"/>
</dbReference>
<dbReference type="RefSeq" id="XP_039128513.1">
    <property type="nucleotide sequence ID" value="XM_039272579.1"/>
</dbReference>
<sequence length="319" mass="35708">MGSITGHSVNTSTVNDFTNFDAILDTAAELYGIKRETVQGVIQLKREISANTELLACVQVQLKSTMSTLHAMGLFQRNLHQAGAMVLLISRDEAVRVETLERIESMSWNFICRRALDSFKWVCREHDQLTVIDDLRRRKHDLEDMVSRIKTRTNAWNIAQWIAKFGVTVLSVLIPVAAGVQPAATAANNGAGGMIGLLQPLVDSHLAGQQRSCEVEIDLNEKILNEACFIFHRVNSTQVLVELLEDQMGLLARHAEFLVVAGDDEDMTVSMAMEHIKHKAEDLVVTIERLEKEVDRSSEDLRRAALTLLQTVTDQVENY</sequence>
<keyword evidence="5" id="KW-0472">Membrane</keyword>
<name>A0AB40BM82_DIOCR</name>
<dbReference type="GO" id="GO:0016020">
    <property type="term" value="C:membrane"/>
    <property type="evidence" value="ECO:0007669"/>
    <property type="project" value="UniProtKB-SubCell"/>
</dbReference>
<evidence type="ECO:0000256" key="6">
    <source>
        <dbReference type="SAM" id="Coils"/>
    </source>
</evidence>
<evidence type="ECO:0000256" key="2">
    <source>
        <dbReference type="ARBA" id="ARBA00009074"/>
    </source>
</evidence>
<gene>
    <name evidence="8" type="primary">LOC120264754</name>
</gene>
<keyword evidence="4" id="KW-1133">Transmembrane helix</keyword>